<evidence type="ECO:0000256" key="6">
    <source>
        <dbReference type="PIRNR" id="PIRNR002291"/>
    </source>
</evidence>
<organism evidence="9 10">
    <name type="scientific">Morella rubra</name>
    <name type="common">Chinese bayberry</name>
    <dbReference type="NCBI Taxonomy" id="262757"/>
    <lineage>
        <taxon>Eukaryota</taxon>
        <taxon>Viridiplantae</taxon>
        <taxon>Streptophyta</taxon>
        <taxon>Embryophyta</taxon>
        <taxon>Tracheophyta</taxon>
        <taxon>Spermatophyta</taxon>
        <taxon>Magnoliopsida</taxon>
        <taxon>eudicotyledons</taxon>
        <taxon>Gunneridae</taxon>
        <taxon>Pentapetalae</taxon>
        <taxon>rosids</taxon>
        <taxon>fabids</taxon>
        <taxon>Fagales</taxon>
        <taxon>Myricaceae</taxon>
        <taxon>Morella</taxon>
    </lineage>
</organism>
<keyword evidence="4 6" id="KW-0653">Protein transport</keyword>
<dbReference type="InterPro" id="IPR016024">
    <property type="entry name" value="ARM-type_fold"/>
</dbReference>
<keyword evidence="3 6" id="KW-0813">Transport</keyword>
<dbReference type="InterPro" id="IPR016342">
    <property type="entry name" value="AP_complex_bsu_1_2_4"/>
</dbReference>
<keyword evidence="5 6" id="KW-0472">Membrane</keyword>
<evidence type="ECO:0000313" key="9">
    <source>
        <dbReference type="EMBL" id="KAB1204427.1"/>
    </source>
</evidence>
<comment type="subunit">
    <text evidence="6">Adaptor protein complexes are heterotetramers composed of two large adaptins (beta-type subunit and alpha-type or delta-type or epsilon-type or gamma-type subunit), a medium adaptin (mu-type subunit) and a small adaptin (sigma-type subunit).</text>
</comment>
<keyword evidence="10" id="KW-1185">Reference proteome</keyword>
<dbReference type="InterPro" id="IPR011989">
    <property type="entry name" value="ARM-like"/>
</dbReference>
<dbReference type="OrthoDB" id="10254310at2759"/>
<name>A0A6A1UXL2_9ROSI</name>
<feature type="compositionally biased region" description="Low complexity" evidence="7">
    <location>
        <begin position="1"/>
        <end position="17"/>
    </location>
</feature>
<dbReference type="PANTHER" id="PTHR11134">
    <property type="entry name" value="ADAPTOR COMPLEX SUBUNIT BETA FAMILY MEMBER"/>
    <property type="match status" value="1"/>
</dbReference>
<evidence type="ECO:0000256" key="1">
    <source>
        <dbReference type="ARBA" id="ARBA00004308"/>
    </source>
</evidence>
<evidence type="ECO:0000256" key="5">
    <source>
        <dbReference type="ARBA" id="ARBA00023136"/>
    </source>
</evidence>
<gene>
    <name evidence="9" type="ORF">CJ030_MR8G028482</name>
</gene>
<comment type="caution">
    <text evidence="9">The sequence shown here is derived from an EMBL/GenBank/DDBJ whole genome shotgun (WGS) entry which is preliminary data.</text>
</comment>
<dbReference type="GO" id="GO:0030131">
    <property type="term" value="C:clathrin adaptor complex"/>
    <property type="evidence" value="ECO:0007669"/>
    <property type="project" value="InterPro"/>
</dbReference>
<feature type="compositionally biased region" description="Basic and acidic residues" evidence="7">
    <location>
        <begin position="683"/>
        <end position="700"/>
    </location>
</feature>
<accession>A0A6A1UXL2</accession>
<dbReference type="GO" id="GO:0012505">
    <property type="term" value="C:endomembrane system"/>
    <property type="evidence" value="ECO:0007669"/>
    <property type="project" value="UniProtKB-SubCell"/>
</dbReference>
<dbReference type="FunFam" id="1.25.10.10:FF:000113">
    <property type="entry name" value="Beta-adaptin-like protein A"/>
    <property type="match status" value="1"/>
</dbReference>
<dbReference type="EMBL" id="RXIC02000026">
    <property type="protein sequence ID" value="KAB1204427.1"/>
    <property type="molecule type" value="Genomic_DNA"/>
</dbReference>
<feature type="region of interest" description="Disordered" evidence="7">
    <location>
        <begin position="675"/>
        <end position="713"/>
    </location>
</feature>
<evidence type="ECO:0000256" key="2">
    <source>
        <dbReference type="ARBA" id="ARBA00006613"/>
    </source>
</evidence>
<dbReference type="SMART" id="SM01020">
    <property type="entry name" value="B2-adapt-app_C"/>
    <property type="match status" value="1"/>
</dbReference>
<dbReference type="Gene3D" id="3.30.310.10">
    <property type="entry name" value="TATA-Binding Protein"/>
    <property type="match status" value="1"/>
</dbReference>
<dbReference type="Proteomes" id="UP000516437">
    <property type="component" value="Chromosome 8"/>
</dbReference>
<sequence length="892" mass="98281">MAPPAQSQRSASPSQPSGKGEVSDLKSQLRQLAGSRSPGVDDSKRDLFKKVISYMTIGIDVSSLFGEMVMCSATSDIVLKKMCYLYVGNYAKVNPDLALLTINFLQRDCKDDDPMIRGLALRSLCSLRVANLVEYLVGPLGSGLKDNNSYVRTVAVMGVLKLYHISASTCIDADFPAMLKHLMLNDPDTQVVANCLSALQEIWGSEASTSEEASRERETLLSKPLVYYLLNRIKEFSEWAQCLVLELAAKYVPSDGSEIFDIMNLLEDRLQHANGAVVLATIKVFLQLTLSMADVHQQVYERIKAPLLTLVSSGSPEQSYAVLSHLHLLVMRAPFIFSSDYKHFYCQYNEPSYVKKLKLEMLTAVANESNTYEIGLQAKMLSWENLDSVVVGDLVSVTELCEYAANVDIPIARESIRAVGKIALQQYDVNAIVDRLLQFLEMEKDYVTAEALVLVKDLLRKYPQWSQDCIAVVGNISSKNIQEPKGKAALIWMLGEYSQDMHDAPYILESLIENWDEEDSAEVGDLISYVKGRSYEKFDRYTGLNVLVRLHLLTAVMKCFFKRPPETQKTLGAALAAGLADFHQDVHDRALFYYRLLQYNISVAERVVNPPKQAVSVFADTQSSEIKDRIFDEFNSLSVVYEKPSYMFTDKEHRGPFEFSDELGNLSMGAESTGTVVPAQRVEANDKDLLLGTSEKEDSRGPSTNGSAYSAPAYDTSSVSASSQMLSELVISNSTVPAHASQSSLAIDDLLGLGLPVATATAPAPSPPSLKLNSKAVLDPSTFQQKWRQLPVSLSQEYSISPQGVAALTVPQSLLRHMQGHSIHCIASGGQSPNFKFFFFAQKAEASSAFLVECVLNTSSAKAQIKIKADDQSASEAFSALFQSALSEFSVP</sequence>
<evidence type="ECO:0000259" key="8">
    <source>
        <dbReference type="SMART" id="SM01020"/>
    </source>
</evidence>
<dbReference type="InterPro" id="IPR015151">
    <property type="entry name" value="B-adaptin_app_sub_C"/>
</dbReference>
<dbReference type="Gene3D" id="1.25.10.10">
    <property type="entry name" value="Leucine-rich Repeat Variant"/>
    <property type="match status" value="1"/>
</dbReference>
<dbReference type="InterPro" id="IPR002553">
    <property type="entry name" value="Clathrin/coatomer_adapt-like_N"/>
</dbReference>
<reference evidence="9 10" key="1">
    <citation type="journal article" date="2019" name="Plant Biotechnol. J.">
        <title>The red bayberry genome and genetic basis of sex determination.</title>
        <authorList>
            <person name="Jia H.M."/>
            <person name="Jia H.J."/>
            <person name="Cai Q.L."/>
            <person name="Wang Y."/>
            <person name="Zhao H.B."/>
            <person name="Yang W.F."/>
            <person name="Wang G.Y."/>
            <person name="Li Y.H."/>
            <person name="Zhan D.L."/>
            <person name="Shen Y.T."/>
            <person name="Niu Q.F."/>
            <person name="Chang L."/>
            <person name="Qiu J."/>
            <person name="Zhao L."/>
            <person name="Xie H.B."/>
            <person name="Fu W.Y."/>
            <person name="Jin J."/>
            <person name="Li X.W."/>
            <person name="Jiao Y."/>
            <person name="Zhou C.C."/>
            <person name="Tu T."/>
            <person name="Chai C.Y."/>
            <person name="Gao J.L."/>
            <person name="Fan L.J."/>
            <person name="van de Weg E."/>
            <person name="Wang J.Y."/>
            <person name="Gao Z.S."/>
        </authorList>
    </citation>
    <scope>NUCLEOTIDE SEQUENCE [LARGE SCALE GENOMIC DNA]</scope>
    <source>
        <tissue evidence="9">Leaves</tissue>
    </source>
</reference>
<evidence type="ECO:0000313" key="10">
    <source>
        <dbReference type="Proteomes" id="UP000516437"/>
    </source>
</evidence>
<dbReference type="GO" id="GO:0030276">
    <property type="term" value="F:clathrin binding"/>
    <property type="evidence" value="ECO:0007669"/>
    <property type="project" value="InterPro"/>
</dbReference>
<dbReference type="GO" id="GO:0016192">
    <property type="term" value="P:vesicle-mediated transport"/>
    <property type="evidence" value="ECO:0007669"/>
    <property type="project" value="InterPro"/>
</dbReference>
<proteinExistence type="inferred from homology"/>
<protein>
    <recommendedName>
        <fullName evidence="6">Beta-adaptin-like protein</fullName>
    </recommendedName>
</protein>
<dbReference type="PIRSF" id="PIRSF002291">
    <property type="entry name" value="AP_complex_beta"/>
    <property type="match status" value="1"/>
</dbReference>
<feature type="domain" description="Beta-adaptin appendage C-terminal subdomain" evidence="8">
    <location>
        <begin position="770"/>
        <end position="887"/>
    </location>
</feature>
<dbReference type="Pfam" id="PF01602">
    <property type="entry name" value="Adaptin_N"/>
    <property type="match status" value="1"/>
</dbReference>
<dbReference type="FunFam" id="3.30.310.10:FF:000014">
    <property type="entry name" value="Beta-adaptin-like protein"/>
    <property type="match status" value="1"/>
</dbReference>
<dbReference type="GO" id="GO:0006886">
    <property type="term" value="P:intracellular protein transport"/>
    <property type="evidence" value="ECO:0007669"/>
    <property type="project" value="InterPro"/>
</dbReference>
<dbReference type="Pfam" id="PF09066">
    <property type="entry name" value="B2-adapt-app_C"/>
    <property type="match status" value="1"/>
</dbReference>
<dbReference type="InterPro" id="IPR026739">
    <property type="entry name" value="AP_beta"/>
</dbReference>
<evidence type="ECO:0000256" key="4">
    <source>
        <dbReference type="ARBA" id="ARBA00022927"/>
    </source>
</evidence>
<comment type="similarity">
    <text evidence="2 6">Belongs to the adaptor complexes large subunit family.</text>
</comment>
<evidence type="ECO:0000256" key="3">
    <source>
        <dbReference type="ARBA" id="ARBA00022448"/>
    </source>
</evidence>
<dbReference type="AlphaFoldDB" id="A0A6A1UXL2"/>
<comment type="subcellular location">
    <subcellularLocation>
        <location evidence="1">Endomembrane system</location>
    </subcellularLocation>
</comment>
<dbReference type="InterPro" id="IPR012295">
    <property type="entry name" value="TBP_dom_sf"/>
</dbReference>
<feature type="region of interest" description="Disordered" evidence="7">
    <location>
        <begin position="1"/>
        <end position="41"/>
    </location>
</feature>
<evidence type="ECO:0000256" key="7">
    <source>
        <dbReference type="SAM" id="MobiDB-lite"/>
    </source>
</evidence>
<comment type="function">
    <text evidence="6">Subunit of clathrin-associated adaptor protein complex that plays a role in protein sorting in the late-Golgi/trans-Golgi network (TGN) and/or endosomes. The AP complexes mediate both the recruitment of clathrin to membranes and the recognition of sorting signals within the cytosolic tails of transmembrane cargo molecules.</text>
</comment>
<dbReference type="SUPFAM" id="SSF48371">
    <property type="entry name" value="ARM repeat"/>
    <property type="match status" value="1"/>
</dbReference>